<comment type="caution">
    <text evidence="2">The sequence shown here is derived from an EMBL/GenBank/DDBJ whole genome shotgun (WGS) entry which is preliminary data.</text>
</comment>
<evidence type="ECO:0000313" key="3">
    <source>
        <dbReference type="Proteomes" id="UP000633278"/>
    </source>
</evidence>
<feature type="signal peptide" evidence="1">
    <location>
        <begin position="1"/>
        <end position="19"/>
    </location>
</feature>
<gene>
    <name evidence="2" type="ORF">GCM10011416_18530</name>
</gene>
<proteinExistence type="predicted"/>
<name>A0A917I061_9FLAO</name>
<evidence type="ECO:0000313" key="2">
    <source>
        <dbReference type="EMBL" id="GGH00344.1"/>
    </source>
</evidence>
<dbReference type="SUPFAM" id="SSF109854">
    <property type="entry name" value="DinB/YfiT-like putative metalloenzymes"/>
    <property type="match status" value="1"/>
</dbReference>
<dbReference type="AlphaFoldDB" id="A0A917I061"/>
<protein>
    <recommendedName>
        <fullName evidence="4">DinB superfamily protein</fullName>
    </recommendedName>
</protein>
<dbReference type="EMBL" id="BMJW01000002">
    <property type="protein sequence ID" value="GGH00344.1"/>
    <property type="molecule type" value="Genomic_DNA"/>
</dbReference>
<organism evidence="2 3">
    <name type="scientific">Polaribacter pacificus</name>
    <dbReference type="NCBI Taxonomy" id="1775173"/>
    <lineage>
        <taxon>Bacteria</taxon>
        <taxon>Pseudomonadati</taxon>
        <taxon>Bacteroidota</taxon>
        <taxon>Flavobacteriia</taxon>
        <taxon>Flavobacteriales</taxon>
        <taxon>Flavobacteriaceae</taxon>
    </lineage>
</organism>
<accession>A0A917I061</accession>
<evidence type="ECO:0000256" key="1">
    <source>
        <dbReference type="SAM" id="SignalP"/>
    </source>
</evidence>
<feature type="chain" id="PRO_5036943072" description="DinB superfamily protein" evidence="1">
    <location>
        <begin position="20"/>
        <end position="190"/>
    </location>
</feature>
<reference evidence="2" key="1">
    <citation type="journal article" date="2014" name="Int. J. Syst. Evol. Microbiol.">
        <title>Complete genome sequence of Corynebacterium casei LMG S-19264T (=DSM 44701T), isolated from a smear-ripened cheese.</title>
        <authorList>
            <consortium name="US DOE Joint Genome Institute (JGI-PGF)"/>
            <person name="Walter F."/>
            <person name="Albersmeier A."/>
            <person name="Kalinowski J."/>
            <person name="Ruckert C."/>
        </authorList>
    </citation>
    <scope>NUCLEOTIDE SEQUENCE</scope>
    <source>
        <strain evidence="2">CGMCC 1.15763</strain>
    </source>
</reference>
<keyword evidence="3" id="KW-1185">Reference proteome</keyword>
<dbReference type="Proteomes" id="UP000633278">
    <property type="component" value="Unassembled WGS sequence"/>
</dbReference>
<dbReference type="InterPro" id="IPR034660">
    <property type="entry name" value="DinB/YfiT-like"/>
</dbReference>
<dbReference type="RefSeq" id="WP_188599043.1">
    <property type="nucleotide sequence ID" value="NZ_BMJW01000002.1"/>
</dbReference>
<dbReference type="Gene3D" id="1.20.120.450">
    <property type="entry name" value="dinb family like domain"/>
    <property type="match status" value="1"/>
</dbReference>
<reference evidence="2" key="2">
    <citation type="submission" date="2020-09" db="EMBL/GenBank/DDBJ databases">
        <authorList>
            <person name="Sun Q."/>
            <person name="Zhou Y."/>
        </authorList>
    </citation>
    <scope>NUCLEOTIDE SEQUENCE</scope>
    <source>
        <strain evidence="2">CGMCC 1.15763</strain>
    </source>
</reference>
<evidence type="ECO:0008006" key="4">
    <source>
        <dbReference type="Google" id="ProtNLM"/>
    </source>
</evidence>
<sequence length="190" mass="21307">MKSLRIFLLVLFVSVQLSAQTTTAPYYEIPKASNEASAGAVLSRMVDGLGFRFYWASEGLTEKDLAFQPSKEVRTTGQTVTHIYDLTKTLLSLTKTEFKQSKAKADMTFEEIRVQALLNLEALSKRFRASKDLQEFNVSQNGKVTVPFWNLINGPIADAIWHCGQLASFRRSTGNPINPNVNHFTSTVRQ</sequence>
<keyword evidence="1" id="KW-0732">Signal</keyword>